<dbReference type="InterPro" id="IPR024576">
    <property type="entry name" value="rRNA_MeTfrase_Spb1_DUF3381"/>
</dbReference>
<dbReference type="InterPro" id="IPR012920">
    <property type="entry name" value="rRNA_MeTfrase_SPB1-like_C"/>
</dbReference>
<feature type="compositionally biased region" description="Basic residues" evidence="9">
    <location>
        <begin position="1222"/>
        <end position="1235"/>
    </location>
</feature>
<dbReference type="GO" id="GO:0000466">
    <property type="term" value="P:maturation of 5.8S rRNA from tricistronic rRNA transcript (SSU-rRNA, 5.8S rRNA, LSU-rRNA)"/>
    <property type="evidence" value="ECO:0007669"/>
    <property type="project" value="TreeGrafter"/>
</dbReference>
<feature type="region of interest" description="Disordered" evidence="9">
    <location>
        <begin position="1194"/>
        <end position="1235"/>
    </location>
</feature>
<evidence type="ECO:0000256" key="9">
    <source>
        <dbReference type="SAM" id="MobiDB-lite"/>
    </source>
</evidence>
<dbReference type="GO" id="GO:0030687">
    <property type="term" value="C:preribosome, large subunit precursor"/>
    <property type="evidence" value="ECO:0007669"/>
    <property type="project" value="TreeGrafter"/>
</dbReference>
<dbReference type="InterPro" id="IPR002877">
    <property type="entry name" value="RNA_MeTrfase_FtsJ_dom"/>
</dbReference>
<keyword evidence="5 8" id="KW-0808">Transferase</keyword>
<dbReference type="Pfam" id="PF07780">
    <property type="entry name" value="Spb1_C"/>
    <property type="match status" value="1"/>
</dbReference>
<keyword evidence="4 8" id="KW-0489">Methyltransferase</keyword>
<evidence type="ECO:0000259" key="10">
    <source>
        <dbReference type="Pfam" id="PF01728"/>
    </source>
</evidence>
<feature type="active site" description="Proton acceptor" evidence="8">
    <location>
        <position position="512"/>
    </location>
</feature>
<comment type="caution">
    <text evidence="13">The sequence shown here is derived from an EMBL/GenBank/DDBJ whole genome shotgun (WGS) entry which is preliminary data.</text>
</comment>
<feature type="compositionally biased region" description="Acidic residues" evidence="9">
    <location>
        <begin position="874"/>
        <end position="883"/>
    </location>
</feature>
<dbReference type="Pfam" id="PF01728">
    <property type="entry name" value="FtsJ"/>
    <property type="match status" value="1"/>
</dbReference>
<dbReference type="GO" id="GO:0000463">
    <property type="term" value="P:maturation of LSU-rRNA from tricistronic rRNA transcript (SSU-rRNA, 5.8S rRNA, LSU-rRNA)"/>
    <property type="evidence" value="ECO:0007669"/>
    <property type="project" value="TreeGrafter"/>
</dbReference>
<dbReference type="PANTHER" id="PTHR10920">
    <property type="entry name" value="RIBOSOMAL RNA METHYLTRANSFERASE"/>
    <property type="match status" value="1"/>
</dbReference>
<keyword evidence="6 8" id="KW-0949">S-adenosyl-L-methionine</keyword>
<evidence type="ECO:0000259" key="11">
    <source>
        <dbReference type="Pfam" id="PF07780"/>
    </source>
</evidence>
<comment type="similarity">
    <text evidence="8">Belongs to the class I-like SAM-binding methyltransferase superfamily. RNA methyltransferase RlmE family. SPB1 subfamily.</text>
</comment>
<protein>
    <recommendedName>
        <fullName evidence="15">AdoMet-dependent rRNA methyltransferase SPB1</fullName>
    </recommendedName>
</protein>
<evidence type="ECO:0000256" key="3">
    <source>
        <dbReference type="ARBA" id="ARBA00022552"/>
    </source>
</evidence>
<dbReference type="HAMAP" id="MF_01547">
    <property type="entry name" value="RNA_methyltr_E"/>
    <property type="match status" value="1"/>
</dbReference>
<feature type="domain" description="DUF3381" evidence="12">
    <location>
        <begin position="599"/>
        <end position="750"/>
    </location>
</feature>
<dbReference type="PANTHER" id="PTHR10920:SF13">
    <property type="entry name" value="PRE-RRNA 2'-O-RIBOSE RNA METHYLTRANSFERASE FTSJ3"/>
    <property type="match status" value="1"/>
</dbReference>
<feature type="region of interest" description="Disordered" evidence="9">
    <location>
        <begin position="966"/>
        <end position="1034"/>
    </location>
</feature>
<evidence type="ECO:0000256" key="5">
    <source>
        <dbReference type="ARBA" id="ARBA00022679"/>
    </source>
</evidence>
<feature type="binding site" evidence="8">
    <location>
        <position position="447"/>
    </location>
    <ligand>
        <name>S-adenosyl-L-methionine</name>
        <dbReference type="ChEBI" id="CHEBI:59789"/>
    </ligand>
</feature>
<keyword evidence="14" id="KW-1185">Reference proteome</keyword>
<name>A0AAD7TRU1_9APHY</name>
<keyword evidence="8" id="KW-0175">Coiled coil</keyword>
<evidence type="ECO:0000256" key="1">
    <source>
        <dbReference type="ARBA" id="ARBA00004604"/>
    </source>
</evidence>
<dbReference type="AlphaFoldDB" id="A0AAD7TRU1"/>
<feature type="compositionally biased region" description="Acidic residues" evidence="9">
    <location>
        <begin position="971"/>
        <end position="1034"/>
    </location>
</feature>
<feature type="binding site" evidence="8">
    <location>
        <position position="411"/>
    </location>
    <ligand>
        <name>S-adenosyl-L-methionine</name>
        <dbReference type="ChEBI" id="CHEBI:59789"/>
    </ligand>
</feature>
<evidence type="ECO:0000256" key="8">
    <source>
        <dbReference type="HAMAP-Rule" id="MF_03163"/>
    </source>
</evidence>
<dbReference type="Pfam" id="PF11861">
    <property type="entry name" value="DUF3381"/>
    <property type="match status" value="1"/>
</dbReference>
<keyword evidence="3 8" id="KW-0698">rRNA processing</keyword>
<evidence type="ECO:0000256" key="2">
    <source>
        <dbReference type="ARBA" id="ARBA00022517"/>
    </source>
</evidence>
<dbReference type="Gene3D" id="3.40.50.150">
    <property type="entry name" value="Vaccinia Virus protein VP39"/>
    <property type="match status" value="1"/>
</dbReference>
<evidence type="ECO:0000256" key="6">
    <source>
        <dbReference type="ARBA" id="ARBA00022691"/>
    </source>
</evidence>
<evidence type="ECO:0000259" key="12">
    <source>
        <dbReference type="Pfam" id="PF11861"/>
    </source>
</evidence>
<feature type="binding site" evidence="8">
    <location>
        <position position="431"/>
    </location>
    <ligand>
        <name>S-adenosyl-L-methionine</name>
        <dbReference type="ChEBI" id="CHEBI:59789"/>
    </ligand>
</feature>
<gene>
    <name evidence="13" type="ORF">ONZ51_g7189</name>
</gene>
<keyword evidence="2 8" id="KW-0690">Ribosome biogenesis</keyword>
<feature type="region of interest" description="Disordered" evidence="9">
    <location>
        <begin position="843"/>
        <end position="954"/>
    </location>
</feature>
<feature type="domain" description="Ribosomal RNA methyltransferase SPB1-like C-terminal" evidence="11">
    <location>
        <begin position="1009"/>
        <end position="1227"/>
    </location>
</feature>
<reference evidence="13" key="1">
    <citation type="submission" date="2022-11" db="EMBL/GenBank/DDBJ databases">
        <title>Genome Sequence of Cubamyces cubensis.</title>
        <authorList>
            <person name="Buettner E."/>
        </authorList>
    </citation>
    <scope>NUCLEOTIDE SEQUENCE</scope>
    <source>
        <strain evidence="13">MPL-01</strain>
    </source>
</reference>
<dbReference type="GO" id="GO:0008650">
    <property type="term" value="F:rRNA (uridine-2'-O-)-methyltransferase activity"/>
    <property type="evidence" value="ECO:0007669"/>
    <property type="project" value="TreeGrafter"/>
</dbReference>
<dbReference type="InterPro" id="IPR029063">
    <property type="entry name" value="SAM-dependent_MTases_sf"/>
</dbReference>
<feature type="coiled-coil region" evidence="8">
    <location>
        <begin position="708"/>
        <end position="746"/>
    </location>
</feature>
<feature type="compositionally biased region" description="Acidic residues" evidence="9">
    <location>
        <begin position="794"/>
        <end position="819"/>
    </location>
</feature>
<feature type="compositionally biased region" description="Basic and acidic residues" evidence="9">
    <location>
        <begin position="884"/>
        <end position="897"/>
    </location>
</feature>
<dbReference type="GO" id="GO:0005730">
    <property type="term" value="C:nucleolus"/>
    <property type="evidence" value="ECO:0007669"/>
    <property type="project" value="UniProtKB-SubCell"/>
</dbReference>
<feature type="compositionally biased region" description="Basic residues" evidence="9">
    <location>
        <begin position="1194"/>
        <end position="1205"/>
    </location>
</feature>
<dbReference type="InterPro" id="IPR050082">
    <property type="entry name" value="RNA_methyltr_RlmE"/>
</dbReference>
<dbReference type="GO" id="GO:0016435">
    <property type="term" value="F:rRNA (guanine) methyltransferase activity"/>
    <property type="evidence" value="ECO:0007669"/>
    <property type="project" value="TreeGrafter"/>
</dbReference>
<evidence type="ECO:0000256" key="7">
    <source>
        <dbReference type="ARBA" id="ARBA00023242"/>
    </source>
</evidence>
<feature type="binding site" evidence="8">
    <location>
        <position position="472"/>
    </location>
    <ligand>
        <name>S-adenosyl-L-methionine</name>
        <dbReference type="ChEBI" id="CHEBI:59789"/>
    </ligand>
</feature>
<dbReference type="InterPro" id="IPR015507">
    <property type="entry name" value="rRNA-MeTfrase_E"/>
</dbReference>
<comment type="subcellular location">
    <subcellularLocation>
        <location evidence="1 8">Nucleus</location>
        <location evidence="1 8">Nucleolus</location>
    </subcellularLocation>
</comment>
<evidence type="ECO:0000313" key="13">
    <source>
        <dbReference type="EMBL" id="KAJ8474480.1"/>
    </source>
</evidence>
<organism evidence="13 14">
    <name type="scientific">Trametes cubensis</name>
    <dbReference type="NCBI Taxonomy" id="1111947"/>
    <lineage>
        <taxon>Eukaryota</taxon>
        <taxon>Fungi</taxon>
        <taxon>Dikarya</taxon>
        <taxon>Basidiomycota</taxon>
        <taxon>Agaricomycotina</taxon>
        <taxon>Agaricomycetes</taxon>
        <taxon>Polyporales</taxon>
        <taxon>Polyporaceae</taxon>
        <taxon>Trametes</taxon>
    </lineage>
</organism>
<dbReference type="EMBL" id="JAPEVG010000187">
    <property type="protein sequence ID" value="KAJ8474480.1"/>
    <property type="molecule type" value="Genomic_DNA"/>
</dbReference>
<dbReference type="HAMAP" id="MF_03163">
    <property type="entry name" value="RNA_methyltr_E_SPB1"/>
    <property type="match status" value="1"/>
</dbReference>
<feature type="compositionally biased region" description="Basic and acidic residues" evidence="9">
    <location>
        <begin position="843"/>
        <end position="865"/>
    </location>
</feature>
<proteinExistence type="inferred from homology"/>
<dbReference type="SUPFAM" id="SSF53335">
    <property type="entry name" value="S-adenosyl-L-methionine-dependent methyltransferases"/>
    <property type="match status" value="1"/>
</dbReference>
<sequence length="1235" mass="137994">MESRVIPTTTATSSSLTSLKGIAKDNGRIVDVAKQESQDGLIRRVRAAEETHDYPGAISVSTTFQPSFDFSGSPPDLILVSIDDVHFYVHRAQLLANSSNRMGGLVSNTAFDRPSTTSVSSPLHSDVLNIVLHTMYALPCQHFSPSLEAVEAALDALSQYGAPLHQLAVPTHPLHQLLLSFAPYLPLEAYAIAAHYALEDAAVAISSHLLAYDLASLPDGASQKMGPIYLKRLFLLHLTRLTELRNIIFRIPAPHPPSPGCTPEIQQKLTRAWALAAAQLVWDVLPSVSTTALRSLLEPIASKLDCQLCAEAVQQRVQEVVYEWSSVKRLQRSFVQPSSPSSLPTYLPCGHSFSMGKAQKKTGKGRLDKYYKLAKEQGYRARSAFKLIQLNKKYSFLETARCCIDLCAAPGGWLQVASKYMPQNSVIVGVDLVPIKPIPRVVTFAADITTTHCRNLIRNELKDWKADVVLHDGAPNVGTAWVQDAYSQSELVLMSLKLAAEFLIKGGTFVTKVFRSVDYNNLIWVFNQLFGKVEATKPPSSRNVSAEIFVVCRDFLAPKHIDPKFFDPRHVFKELTASMPADEKSAAIAKNAQANVFQPEKKRRQRAGYEDGDYTLYKEAGAADFIRCPDAVAFLGTYNKITFKTDEEKEWLKMDITTADVKANCEDLKVLGKGDFKILLKWRTALREELGLEVKTKPTEELTETVEVTEEVDEETQIQQELERLNAEAAARAKRERRRANEIKARTIQRMQLRMTAPMDIGLEQNDPALGGQDDIFELDEAKALRGKRTGAGYDDESEEDAEEDGDEDEEDEVLDSEEERERKVAELEAELDGLYDAYQEHLKERDAKWKVKEARKNSKAREEWSGIGKGGGDDEESDGEDGGWDKIQRAKARVGEDSSDDDSSDDESDEEEEERVAGKKRRRPDDAAESSSKSKKAKTAAKLEEPKASASLSRAAQLWFDQDLFAGADAEVEDDDDDAEEEEEYDVEEEDEAMSGVEEEQSASSDEEDDYDDFEVVPQDNSDDDADMWDVEGENEDELKQAKIKKHGLTTAEAMSLATALVNREKTKTELINDGFNRYSLNAKDDLPSWFLDDEQKHYKSNIPITKEAVAALRAKMRALDARPIKKVAEAKARKKFKAAQRLEKAMKKAEGVNETADLTEREKAKQIEKLMAKGMAAKKKKEVKVVVAKGAHKGLKGRPKGVKGRYVMVDSRMKKELRAQKRREKANKKRKRT</sequence>
<feature type="compositionally biased region" description="Acidic residues" evidence="9">
    <location>
        <begin position="898"/>
        <end position="915"/>
    </location>
</feature>
<dbReference type="FunFam" id="3.40.50.150:FF:000004">
    <property type="entry name" value="AdoMet-dependent rRNA methyltransferase SPB1"/>
    <property type="match status" value="1"/>
</dbReference>
<evidence type="ECO:0008006" key="15">
    <source>
        <dbReference type="Google" id="ProtNLM"/>
    </source>
</evidence>
<dbReference type="InterPro" id="IPR028589">
    <property type="entry name" value="SPB1-like"/>
</dbReference>
<feature type="domain" description="Ribosomal RNA methyltransferase FtsJ" evidence="10">
    <location>
        <begin position="379"/>
        <end position="555"/>
    </location>
</feature>
<feature type="binding site" evidence="8">
    <location>
        <position position="413"/>
    </location>
    <ligand>
        <name>S-adenosyl-L-methionine</name>
        <dbReference type="ChEBI" id="CHEBI:59789"/>
    </ligand>
</feature>
<feature type="region of interest" description="Disordered" evidence="9">
    <location>
        <begin position="788"/>
        <end position="828"/>
    </location>
</feature>
<evidence type="ECO:0000256" key="4">
    <source>
        <dbReference type="ARBA" id="ARBA00022603"/>
    </source>
</evidence>
<evidence type="ECO:0000313" key="14">
    <source>
        <dbReference type="Proteomes" id="UP001215151"/>
    </source>
</evidence>
<accession>A0AAD7TRU1</accession>
<dbReference type="Proteomes" id="UP001215151">
    <property type="component" value="Unassembled WGS sequence"/>
</dbReference>
<keyword evidence="7 8" id="KW-0539">Nucleus</keyword>